<sequence length="209" mass="24117">MGTEVATVQVKTIYQTMYARMGKQPWLEEWQETPWEVVYGGILVQNTSWRNVVPSLNSLKLNFNFNPKLILELSDEELQQNVRPSGFYTRKAAAIKNILQWAKGYDFSVLRIQNLTSSQLRAELLALHGVGPETADYVMMYAFEHAGFIADKYSRRLFERMGCPLPKGYEAAKKMVEKELDLTSEQWKNFHAMIVNDGKKRAEENGHYV</sequence>
<dbReference type="EMBL" id="AEEG01000004">
    <property type="protein sequence ID" value="EFL95460.1"/>
    <property type="molecule type" value="Genomic_DNA"/>
</dbReference>
<evidence type="ECO:0000256" key="1">
    <source>
        <dbReference type="ARBA" id="ARBA00022485"/>
    </source>
</evidence>
<dbReference type="EC" id="3.2.2.-" evidence="6"/>
<keyword evidence="6" id="KW-0378">Hydrolase</keyword>
<dbReference type="InterPro" id="IPR003265">
    <property type="entry name" value="HhH-GPD_domain"/>
</dbReference>
<dbReference type="SUPFAM" id="SSF48150">
    <property type="entry name" value="DNA-glycosylase"/>
    <property type="match status" value="1"/>
</dbReference>
<keyword evidence="6" id="KW-0326">Glycosidase</keyword>
<keyword evidence="4" id="KW-0411">Iron-sulfur</keyword>
<comment type="caution">
    <text evidence="6">The sequence shown here is derived from an EMBL/GenBank/DDBJ whole genome shotgun (WGS) entry which is preliminary data.</text>
</comment>
<accession>E0NH00</accession>
<proteinExistence type="predicted"/>
<dbReference type="RefSeq" id="WP_004166321.1">
    <property type="nucleotide sequence ID" value="NZ_GL397067.1"/>
</dbReference>
<dbReference type="SMART" id="SM00478">
    <property type="entry name" value="ENDO3c"/>
    <property type="match status" value="1"/>
</dbReference>
<dbReference type="Gene3D" id="1.10.1670.10">
    <property type="entry name" value="Helix-hairpin-Helix base-excision DNA repair enzymes (C-terminal)"/>
    <property type="match status" value="1"/>
</dbReference>
<dbReference type="GO" id="GO:0016798">
    <property type="term" value="F:hydrolase activity, acting on glycosyl bonds"/>
    <property type="evidence" value="ECO:0007669"/>
    <property type="project" value="UniProtKB-KW"/>
</dbReference>
<evidence type="ECO:0000256" key="2">
    <source>
        <dbReference type="ARBA" id="ARBA00022723"/>
    </source>
</evidence>
<gene>
    <name evidence="6" type="ORF">HMPREF0623_1197</name>
</gene>
<dbReference type="GO" id="GO:0046872">
    <property type="term" value="F:metal ion binding"/>
    <property type="evidence" value="ECO:0007669"/>
    <property type="project" value="UniProtKB-KW"/>
</dbReference>
<dbReference type="PANTHER" id="PTHR10359:SF19">
    <property type="entry name" value="DNA REPAIR GLYCOSYLASE MJ1434-RELATED"/>
    <property type="match status" value="1"/>
</dbReference>
<keyword evidence="1" id="KW-0004">4Fe-4S</keyword>
<dbReference type="PANTHER" id="PTHR10359">
    <property type="entry name" value="A/G-SPECIFIC ADENINE GLYCOSYLASE/ENDONUCLEASE III"/>
    <property type="match status" value="1"/>
</dbReference>
<evidence type="ECO:0000313" key="7">
    <source>
        <dbReference type="Proteomes" id="UP000004470"/>
    </source>
</evidence>
<keyword evidence="3" id="KW-0408">Iron</keyword>
<dbReference type="GO" id="GO:0006284">
    <property type="term" value="P:base-excision repair"/>
    <property type="evidence" value="ECO:0007669"/>
    <property type="project" value="InterPro"/>
</dbReference>
<name>E0NH00_PEDAC</name>
<dbReference type="Gene3D" id="1.10.340.30">
    <property type="entry name" value="Hypothetical protein, domain 2"/>
    <property type="match status" value="1"/>
</dbReference>
<evidence type="ECO:0000313" key="6">
    <source>
        <dbReference type="EMBL" id="EFL95460.1"/>
    </source>
</evidence>
<dbReference type="InterPro" id="IPR011257">
    <property type="entry name" value="DNA_glycosylase"/>
</dbReference>
<dbReference type="eggNOG" id="COG2231">
    <property type="taxonomic scope" value="Bacteria"/>
</dbReference>
<dbReference type="InterPro" id="IPR023170">
    <property type="entry name" value="HhH_base_excis_C"/>
</dbReference>
<evidence type="ECO:0000259" key="5">
    <source>
        <dbReference type="SMART" id="SM00478"/>
    </source>
</evidence>
<dbReference type="Proteomes" id="UP000004470">
    <property type="component" value="Unassembled WGS sequence"/>
</dbReference>
<evidence type="ECO:0000256" key="3">
    <source>
        <dbReference type="ARBA" id="ARBA00023004"/>
    </source>
</evidence>
<evidence type="ECO:0000256" key="4">
    <source>
        <dbReference type="ARBA" id="ARBA00023014"/>
    </source>
</evidence>
<protein>
    <submittedName>
        <fullName evidence="6">Base excision DNA repair protein, HhH-GPD family</fullName>
        <ecNumber evidence="6">3.2.2.-</ecNumber>
    </submittedName>
</protein>
<dbReference type="PIRSF" id="PIRSF001435">
    <property type="entry name" value="Nth"/>
    <property type="match status" value="1"/>
</dbReference>
<keyword evidence="2" id="KW-0479">Metal-binding</keyword>
<reference evidence="6" key="1">
    <citation type="submission" date="2010-07" db="EMBL/GenBank/DDBJ databases">
        <authorList>
            <person name="Muzny D."/>
            <person name="Qin X."/>
            <person name="Deng J."/>
            <person name="Jiang H."/>
            <person name="Liu Y."/>
            <person name="Qu J."/>
            <person name="Song X.-Z."/>
            <person name="Zhang L."/>
            <person name="Thornton R."/>
            <person name="Coyle M."/>
            <person name="Francisco L."/>
            <person name="Jackson L."/>
            <person name="Javaid M."/>
            <person name="Korchina V."/>
            <person name="Kovar C."/>
            <person name="Mata R."/>
            <person name="Mathew T."/>
            <person name="Ngo R."/>
            <person name="Nguyen L."/>
            <person name="Nguyen N."/>
            <person name="Okwuonu G."/>
            <person name="Ongeri F."/>
            <person name="Pham C."/>
            <person name="Simmons D."/>
            <person name="Wilczek-Boney K."/>
            <person name="Hale W."/>
            <person name="Jakkamsetti A."/>
            <person name="Pham P."/>
            <person name="Ruth R."/>
            <person name="San Lucas F."/>
            <person name="Warren J."/>
            <person name="Zhang J."/>
            <person name="Zhao Z."/>
            <person name="Zhou C."/>
            <person name="Zhu D."/>
            <person name="Lee S."/>
            <person name="Bess C."/>
            <person name="Blankenburg K."/>
            <person name="Forbes L."/>
            <person name="Fu Q."/>
            <person name="Gubbala S."/>
            <person name="Hirani K."/>
            <person name="Jayaseelan J.C."/>
            <person name="Lara F."/>
            <person name="Munidasa M."/>
            <person name="Palculict T."/>
            <person name="Patil S."/>
            <person name="Pu L.-L."/>
            <person name="Saada N."/>
            <person name="Tang L."/>
            <person name="Weissenberger G."/>
            <person name="Zhu Y."/>
            <person name="Hemphill L."/>
            <person name="Shang Y."/>
            <person name="Youmans B."/>
            <person name="Ayvaz T."/>
            <person name="Ross M."/>
            <person name="Santibanez J."/>
            <person name="Aqrawi P."/>
            <person name="Gross S."/>
            <person name="Joshi V."/>
            <person name="Fowler G."/>
            <person name="Nazareth L."/>
            <person name="Reid J."/>
            <person name="Worley K."/>
            <person name="Petrosino J."/>
            <person name="Highlander S."/>
            <person name="Gibbs R."/>
        </authorList>
    </citation>
    <scope>NUCLEOTIDE SEQUENCE [LARGE SCALE GENOMIC DNA]</scope>
    <source>
        <strain evidence="6">DSM 20284</strain>
    </source>
</reference>
<dbReference type="AlphaFoldDB" id="E0NH00"/>
<dbReference type="GO" id="GO:0051539">
    <property type="term" value="F:4 iron, 4 sulfur cluster binding"/>
    <property type="evidence" value="ECO:0007669"/>
    <property type="project" value="UniProtKB-KW"/>
</dbReference>
<feature type="domain" description="HhH-GPD" evidence="5">
    <location>
        <begin position="43"/>
        <end position="200"/>
    </location>
</feature>
<dbReference type="CDD" id="cd00056">
    <property type="entry name" value="ENDO3c"/>
    <property type="match status" value="1"/>
</dbReference>
<dbReference type="Pfam" id="PF00730">
    <property type="entry name" value="HhH-GPD"/>
    <property type="match status" value="1"/>
</dbReference>
<organism evidence="6 7">
    <name type="scientific">Pediococcus acidilactici DSM 20284</name>
    <dbReference type="NCBI Taxonomy" id="862514"/>
    <lineage>
        <taxon>Bacteria</taxon>
        <taxon>Bacillati</taxon>
        <taxon>Bacillota</taxon>
        <taxon>Bacilli</taxon>
        <taxon>Lactobacillales</taxon>
        <taxon>Lactobacillaceae</taxon>
        <taxon>Pediococcus</taxon>
        <taxon>Pediococcus acidilactici group</taxon>
    </lineage>
</organism>
<keyword evidence="7" id="KW-1185">Reference proteome</keyword>
<dbReference type="HOGENOM" id="CLU_012862_6_0_9"/>